<dbReference type="AlphaFoldDB" id="A0A1G2QWI5"/>
<dbReference type="InterPro" id="IPR036789">
    <property type="entry name" value="Ribosomal_uL6-like_a/b-dom_sf"/>
</dbReference>
<dbReference type="InterPro" id="IPR000702">
    <property type="entry name" value="Ribosomal_uL6-like"/>
</dbReference>
<comment type="caution">
    <text evidence="8">The sequence shown here is derived from an EMBL/GenBank/DDBJ whole genome shotgun (WGS) entry which is preliminary data.</text>
</comment>
<dbReference type="GO" id="GO:0002181">
    <property type="term" value="P:cytoplasmic translation"/>
    <property type="evidence" value="ECO:0007669"/>
    <property type="project" value="TreeGrafter"/>
</dbReference>
<dbReference type="GO" id="GO:0003735">
    <property type="term" value="F:structural constituent of ribosome"/>
    <property type="evidence" value="ECO:0007669"/>
    <property type="project" value="UniProtKB-UniRule"/>
</dbReference>
<organism evidence="8 9">
    <name type="scientific">Candidatus Wildermuthbacteria bacterium RIFCSPHIGHO2_01_FULL_49_22b</name>
    <dbReference type="NCBI Taxonomy" id="1802448"/>
    <lineage>
        <taxon>Bacteria</taxon>
        <taxon>Candidatus Wildermuthiibacteriota</taxon>
    </lineage>
</organism>
<dbReference type="PRINTS" id="PR00059">
    <property type="entry name" value="RIBOSOMALL6"/>
</dbReference>
<evidence type="ECO:0000256" key="2">
    <source>
        <dbReference type="ARBA" id="ARBA00022980"/>
    </source>
</evidence>
<dbReference type="SUPFAM" id="SSF56053">
    <property type="entry name" value="Ribosomal protein L6"/>
    <property type="match status" value="2"/>
</dbReference>
<evidence type="ECO:0000256" key="5">
    <source>
        <dbReference type="RuleBase" id="RU003869"/>
    </source>
</evidence>
<evidence type="ECO:0000313" key="9">
    <source>
        <dbReference type="Proteomes" id="UP000178065"/>
    </source>
</evidence>
<reference evidence="8 9" key="1">
    <citation type="journal article" date="2016" name="Nat. Commun.">
        <title>Thousands of microbial genomes shed light on interconnected biogeochemical processes in an aquifer system.</title>
        <authorList>
            <person name="Anantharaman K."/>
            <person name="Brown C.T."/>
            <person name="Hug L.A."/>
            <person name="Sharon I."/>
            <person name="Castelle C.J."/>
            <person name="Probst A.J."/>
            <person name="Thomas B.C."/>
            <person name="Singh A."/>
            <person name="Wilkins M.J."/>
            <person name="Karaoz U."/>
            <person name="Brodie E.L."/>
            <person name="Williams K.H."/>
            <person name="Hubbard S.S."/>
            <person name="Banfield J.F."/>
        </authorList>
    </citation>
    <scope>NUCLEOTIDE SEQUENCE [LARGE SCALE GENOMIC DNA]</scope>
</reference>
<accession>A0A1G2QWI5</accession>
<dbReference type="Gene3D" id="3.90.930.12">
    <property type="entry name" value="Ribosomal protein L6, alpha-beta domain"/>
    <property type="match status" value="2"/>
</dbReference>
<comment type="subunit">
    <text evidence="4">Part of the 50S ribosomal subunit.</text>
</comment>
<dbReference type="PANTHER" id="PTHR11655:SF14">
    <property type="entry name" value="LARGE RIBOSOMAL SUBUNIT PROTEIN UL6M"/>
    <property type="match status" value="1"/>
</dbReference>
<proteinExistence type="inferred from homology"/>
<keyword evidence="4 6" id="KW-0699">rRNA-binding</keyword>
<evidence type="ECO:0000256" key="1">
    <source>
        <dbReference type="ARBA" id="ARBA00009356"/>
    </source>
</evidence>
<sequence>MSRIGKKPIELPSGVDAVFEEQGVRVKGPKGELQGLLPPELTARKEDSRIIVSLKEKLLGKRTDRVRALWGLTRTLLSNMVQGVSQGYEKRLELEGTGYRAAVEGDSLVLSLGFSKPVEVKLPEGIVCRVEKNVIAVSGISKELVGEFAARIRRLRPVEPYKGKGIRYEGEVVRRKEGKKAAGAVGTAAG</sequence>
<dbReference type="InterPro" id="IPR019906">
    <property type="entry name" value="Ribosomal_uL6_bac-type"/>
</dbReference>
<dbReference type="HAMAP" id="MF_01365_B">
    <property type="entry name" value="Ribosomal_uL6_B"/>
    <property type="match status" value="1"/>
</dbReference>
<dbReference type="FunFam" id="3.90.930.12:FF:000001">
    <property type="entry name" value="50S ribosomal protein L6"/>
    <property type="match status" value="1"/>
</dbReference>
<evidence type="ECO:0000256" key="6">
    <source>
        <dbReference type="RuleBase" id="RU003870"/>
    </source>
</evidence>
<dbReference type="GO" id="GO:0022625">
    <property type="term" value="C:cytosolic large ribosomal subunit"/>
    <property type="evidence" value="ECO:0007669"/>
    <property type="project" value="UniProtKB-UniRule"/>
</dbReference>
<dbReference type="PIRSF" id="PIRSF002162">
    <property type="entry name" value="Ribosomal_L6"/>
    <property type="match status" value="1"/>
</dbReference>
<keyword evidence="2 4" id="KW-0689">Ribosomal protein</keyword>
<dbReference type="NCBIfam" id="TIGR03654">
    <property type="entry name" value="L6_bact"/>
    <property type="match status" value="1"/>
</dbReference>
<comment type="similarity">
    <text evidence="1 4 5">Belongs to the universal ribosomal protein uL6 family.</text>
</comment>
<dbReference type="Proteomes" id="UP000178065">
    <property type="component" value="Unassembled WGS sequence"/>
</dbReference>
<name>A0A1G2QWI5_9BACT</name>
<keyword evidence="4 6" id="KW-0694">RNA-binding</keyword>
<dbReference type="GO" id="GO:0019843">
    <property type="term" value="F:rRNA binding"/>
    <property type="evidence" value="ECO:0007669"/>
    <property type="project" value="UniProtKB-UniRule"/>
</dbReference>
<evidence type="ECO:0000313" key="8">
    <source>
        <dbReference type="EMBL" id="OHA64863.1"/>
    </source>
</evidence>
<dbReference type="Pfam" id="PF00347">
    <property type="entry name" value="Ribosomal_L6"/>
    <property type="match status" value="2"/>
</dbReference>
<dbReference type="STRING" id="1802448.A2672_01610"/>
<keyword evidence="3 4" id="KW-0687">Ribonucleoprotein</keyword>
<evidence type="ECO:0000256" key="3">
    <source>
        <dbReference type="ARBA" id="ARBA00023274"/>
    </source>
</evidence>
<gene>
    <name evidence="4" type="primary">rplF</name>
    <name evidence="8" type="ORF">A2672_01610</name>
</gene>
<evidence type="ECO:0000259" key="7">
    <source>
        <dbReference type="Pfam" id="PF00347"/>
    </source>
</evidence>
<dbReference type="PANTHER" id="PTHR11655">
    <property type="entry name" value="60S/50S RIBOSOMAL PROTEIN L6/L9"/>
    <property type="match status" value="1"/>
</dbReference>
<protein>
    <recommendedName>
        <fullName evidence="4">Large ribosomal subunit protein uL6</fullName>
    </recommendedName>
</protein>
<comment type="function">
    <text evidence="4 6">This protein binds to the 23S rRNA, and is important in its secondary structure. It is located near the subunit interface in the base of the L7/L12 stalk, and near the tRNA binding site of the peptidyltransferase center.</text>
</comment>
<dbReference type="InterPro" id="IPR020040">
    <property type="entry name" value="Ribosomal_uL6_a/b-dom"/>
</dbReference>
<feature type="domain" description="Large ribosomal subunit protein uL6 alpha-beta" evidence="7">
    <location>
        <begin position="12"/>
        <end position="87"/>
    </location>
</feature>
<dbReference type="EMBL" id="MHTT01000027">
    <property type="protein sequence ID" value="OHA64863.1"/>
    <property type="molecule type" value="Genomic_DNA"/>
</dbReference>
<feature type="domain" description="Large ribosomal subunit protein uL6 alpha-beta" evidence="7">
    <location>
        <begin position="96"/>
        <end position="168"/>
    </location>
</feature>
<evidence type="ECO:0000256" key="4">
    <source>
        <dbReference type="HAMAP-Rule" id="MF_01365"/>
    </source>
</evidence>